<keyword evidence="1" id="KW-1133">Transmembrane helix</keyword>
<organism evidence="2 3">
    <name type="scientific">Brachionus plicatilis</name>
    <name type="common">Marine rotifer</name>
    <name type="synonym">Brachionus muelleri</name>
    <dbReference type="NCBI Taxonomy" id="10195"/>
    <lineage>
        <taxon>Eukaryota</taxon>
        <taxon>Metazoa</taxon>
        <taxon>Spiralia</taxon>
        <taxon>Gnathifera</taxon>
        <taxon>Rotifera</taxon>
        <taxon>Eurotatoria</taxon>
        <taxon>Monogononta</taxon>
        <taxon>Pseudotrocha</taxon>
        <taxon>Ploima</taxon>
        <taxon>Brachionidae</taxon>
        <taxon>Brachionus</taxon>
    </lineage>
</organism>
<sequence length="58" mass="6475">MINYLTAAAINRKPRISKLNIQKLIINAAMLVSMFGLSISVVSTGKLMTNNQLKHKQF</sequence>
<dbReference type="EMBL" id="REGN01003150">
    <property type="protein sequence ID" value="RNA24256.1"/>
    <property type="molecule type" value="Genomic_DNA"/>
</dbReference>
<dbReference type="Proteomes" id="UP000276133">
    <property type="component" value="Unassembled WGS sequence"/>
</dbReference>
<comment type="caution">
    <text evidence="2">The sequence shown here is derived from an EMBL/GenBank/DDBJ whole genome shotgun (WGS) entry which is preliminary data.</text>
</comment>
<gene>
    <name evidence="2" type="ORF">BpHYR1_001775</name>
</gene>
<keyword evidence="1" id="KW-0472">Membrane</keyword>
<evidence type="ECO:0000313" key="3">
    <source>
        <dbReference type="Proteomes" id="UP000276133"/>
    </source>
</evidence>
<feature type="transmembrane region" description="Helical" evidence="1">
    <location>
        <begin position="24"/>
        <end position="43"/>
    </location>
</feature>
<keyword evidence="3" id="KW-1185">Reference proteome</keyword>
<proteinExistence type="predicted"/>
<evidence type="ECO:0000313" key="2">
    <source>
        <dbReference type="EMBL" id="RNA24256.1"/>
    </source>
</evidence>
<name>A0A3M7RL17_BRAPC</name>
<keyword evidence="1" id="KW-0812">Transmembrane</keyword>
<protein>
    <submittedName>
        <fullName evidence="2">Uncharacterized protein</fullName>
    </submittedName>
</protein>
<accession>A0A3M7RL17</accession>
<reference evidence="2 3" key="1">
    <citation type="journal article" date="2018" name="Sci. Rep.">
        <title>Genomic signatures of local adaptation to the degree of environmental predictability in rotifers.</title>
        <authorList>
            <person name="Franch-Gras L."/>
            <person name="Hahn C."/>
            <person name="Garcia-Roger E.M."/>
            <person name="Carmona M.J."/>
            <person name="Serra M."/>
            <person name="Gomez A."/>
        </authorList>
    </citation>
    <scope>NUCLEOTIDE SEQUENCE [LARGE SCALE GENOMIC DNA]</scope>
    <source>
        <strain evidence="2">HYR1</strain>
    </source>
</reference>
<evidence type="ECO:0000256" key="1">
    <source>
        <dbReference type="SAM" id="Phobius"/>
    </source>
</evidence>
<dbReference type="AlphaFoldDB" id="A0A3M7RL17"/>